<evidence type="ECO:0000313" key="2">
    <source>
        <dbReference type="Proteomes" id="UP000265520"/>
    </source>
</evidence>
<comment type="caution">
    <text evidence="1">The sequence shown here is derived from an EMBL/GenBank/DDBJ whole genome shotgun (WGS) entry which is preliminary data.</text>
</comment>
<dbReference type="Proteomes" id="UP000265520">
    <property type="component" value="Unassembled WGS sequence"/>
</dbReference>
<sequence length="52" mass="5920">MKENDTTLGSPEPRNSAFVEEVRVGEVLVKLGERYEKKDCTDARETKAKQHV</sequence>
<organism evidence="1 2">
    <name type="scientific">Trifolium medium</name>
    <dbReference type="NCBI Taxonomy" id="97028"/>
    <lineage>
        <taxon>Eukaryota</taxon>
        <taxon>Viridiplantae</taxon>
        <taxon>Streptophyta</taxon>
        <taxon>Embryophyta</taxon>
        <taxon>Tracheophyta</taxon>
        <taxon>Spermatophyta</taxon>
        <taxon>Magnoliopsida</taxon>
        <taxon>eudicotyledons</taxon>
        <taxon>Gunneridae</taxon>
        <taxon>Pentapetalae</taxon>
        <taxon>rosids</taxon>
        <taxon>fabids</taxon>
        <taxon>Fabales</taxon>
        <taxon>Fabaceae</taxon>
        <taxon>Papilionoideae</taxon>
        <taxon>50 kb inversion clade</taxon>
        <taxon>NPAAA clade</taxon>
        <taxon>Hologalegina</taxon>
        <taxon>IRL clade</taxon>
        <taxon>Trifolieae</taxon>
        <taxon>Trifolium</taxon>
    </lineage>
</organism>
<proteinExistence type="predicted"/>
<dbReference type="EMBL" id="LXQA011245955">
    <property type="protein sequence ID" value="MCI90492.1"/>
    <property type="molecule type" value="Genomic_DNA"/>
</dbReference>
<evidence type="ECO:0000313" key="1">
    <source>
        <dbReference type="EMBL" id="MCI90492.1"/>
    </source>
</evidence>
<keyword evidence="2" id="KW-1185">Reference proteome</keyword>
<protein>
    <submittedName>
        <fullName evidence="1">Uncharacterized protein</fullName>
    </submittedName>
</protein>
<dbReference type="AlphaFoldDB" id="A0A392VSP7"/>
<accession>A0A392VSP7</accession>
<name>A0A392VSP7_9FABA</name>
<reference evidence="1 2" key="1">
    <citation type="journal article" date="2018" name="Front. Plant Sci.">
        <title>Red Clover (Trifolium pratense) and Zigzag Clover (T. medium) - A Picture of Genomic Similarities and Differences.</title>
        <authorList>
            <person name="Dluhosova J."/>
            <person name="Istvanek J."/>
            <person name="Nedelnik J."/>
            <person name="Repkova J."/>
        </authorList>
    </citation>
    <scope>NUCLEOTIDE SEQUENCE [LARGE SCALE GENOMIC DNA]</scope>
    <source>
        <strain evidence="2">cv. 10/8</strain>
        <tissue evidence="1">Leaf</tissue>
    </source>
</reference>
<feature type="non-terminal residue" evidence="1">
    <location>
        <position position="52"/>
    </location>
</feature>